<dbReference type="EMBL" id="JACBXQ010000005">
    <property type="protein sequence ID" value="MBG9986898.1"/>
    <property type="molecule type" value="Genomic_DNA"/>
</dbReference>
<dbReference type="InterPro" id="IPR020471">
    <property type="entry name" value="AKR"/>
</dbReference>
<dbReference type="InterPro" id="IPR036812">
    <property type="entry name" value="NAD(P)_OxRdtase_dom_sf"/>
</dbReference>
<proteinExistence type="inferred from homology"/>
<organism evidence="5 6">
    <name type="scientific">Facklamia lactis</name>
    <dbReference type="NCBI Taxonomy" id="2749967"/>
    <lineage>
        <taxon>Bacteria</taxon>
        <taxon>Bacillati</taxon>
        <taxon>Bacillota</taxon>
        <taxon>Bacilli</taxon>
        <taxon>Lactobacillales</taxon>
        <taxon>Aerococcaceae</taxon>
        <taxon>Facklamia</taxon>
    </lineage>
</organism>
<keyword evidence="3" id="KW-0560">Oxidoreductase</keyword>
<feature type="domain" description="NADP-dependent oxidoreductase" evidence="4">
    <location>
        <begin position="14"/>
        <end position="266"/>
    </location>
</feature>
<evidence type="ECO:0000256" key="1">
    <source>
        <dbReference type="ARBA" id="ARBA00007905"/>
    </source>
</evidence>
<accession>A0ABS0LRV8</accession>
<dbReference type="Pfam" id="PF00248">
    <property type="entry name" value="Aldo_ket_red"/>
    <property type="match status" value="1"/>
</dbReference>
<protein>
    <submittedName>
        <fullName evidence="5">Aldo/keto reductase</fullName>
    </submittedName>
</protein>
<dbReference type="InterPro" id="IPR018170">
    <property type="entry name" value="Aldo/ket_reductase_CS"/>
</dbReference>
<dbReference type="CDD" id="cd19071">
    <property type="entry name" value="AKR_AKR1-5-like"/>
    <property type="match status" value="1"/>
</dbReference>
<dbReference type="InterPro" id="IPR023210">
    <property type="entry name" value="NADP_OxRdtase_dom"/>
</dbReference>
<dbReference type="SUPFAM" id="SSF51430">
    <property type="entry name" value="NAD(P)-linked oxidoreductase"/>
    <property type="match status" value="1"/>
</dbReference>
<sequence>MENYQLSNGVEIPKVGFGTWKLEEGEIAYQSVLKALECGYRHIDTAQVYGNERSVGKAIIDSGVPREEIFLTTKVWNDKGTAEEAKASIEESFEKLQVDYVDLLLIHWPNPEKFQANDGWKERNAQVWSAMEAYYNEGKVKAIGVSNFLQHHLEELFKTAKIKPQVNQIKLSPGLPQEELVAFCREHGMLLEAYSPLGKGAAFSDQTLKALAEKYDCTVAQLALQWSYQHEFLPLPRSQNPENIKSNLEVKGFEIAEEDMETMDNIEGLVEAPDPDHITF</sequence>
<dbReference type="PROSITE" id="PS00062">
    <property type="entry name" value="ALDOKETO_REDUCTASE_2"/>
    <property type="match status" value="1"/>
</dbReference>
<dbReference type="Proteomes" id="UP000721415">
    <property type="component" value="Unassembled WGS sequence"/>
</dbReference>
<evidence type="ECO:0000313" key="6">
    <source>
        <dbReference type="Proteomes" id="UP000721415"/>
    </source>
</evidence>
<dbReference type="Gene3D" id="3.20.20.100">
    <property type="entry name" value="NADP-dependent oxidoreductase domain"/>
    <property type="match status" value="1"/>
</dbReference>
<dbReference type="PANTHER" id="PTHR43827">
    <property type="entry name" value="2,5-DIKETO-D-GLUCONIC ACID REDUCTASE"/>
    <property type="match status" value="1"/>
</dbReference>
<evidence type="ECO:0000313" key="5">
    <source>
        <dbReference type="EMBL" id="MBG9986898.1"/>
    </source>
</evidence>
<keyword evidence="2" id="KW-0521">NADP</keyword>
<evidence type="ECO:0000259" key="4">
    <source>
        <dbReference type="Pfam" id="PF00248"/>
    </source>
</evidence>
<gene>
    <name evidence="5" type="ORF">HZY91_08360</name>
</gene>
<dbReference type="PROSITE" id="PS00798">
    <property type="entry name" value="ALDOKETO_REDUCTASE_1"/>
    <property type="match status" value="1"/>
</dbReference>
<dbReference type="PIRSF" id="PIRSF000097">
    <property type="entry name" value="AKR"/>
    <property type="match status" value="1"/>
</dbReference>
<dbReference type="PANTHER" id="PTHR43827:SF3">
    <property type="entry name" value="NADP-DEPENDENT OXIDOREDUCTASE DOMAIN-CONTAINING PROTEIN"/>
    <property type="match status" value="1"/>
</dbReference>
<dbReference type="RefSeq" id="WP_197115819.1">
    <property type="nucleotide sequence ID" value="NZ_JACBXQ010000005.1"/>
</dbReference>
<comment type="similarity">
    <text evidence="1">Belongs to the aldo/keto reductase family.</text>
</comment>
<comment type="caution">
    <text evidence="5">The sequence shown here is derived from an EMBL/GenBank/DDBJ whole genome shotgun (WGS) entry which is preliminary data.</text>
</comment>
<keyword evidence="6" id="KW-1185">Reference proteome</keyword>
<evidence type="ECO:0000256" key="3">
    <source>
        <dbReference type="ARBA" id="ARBA00023002"/>
    </source>
</evidence>
<reference evidence="5 6" key="1">
    <citation type="submission" date="2020-07" db="EMBL/GenBank/DDBJ databases">
        <title>Facklamia lactis sp. nov., isolated from raw milk.</title>
        <authorList>
            <person name="Doll E.V."/>
            <person name="Huptas C."/>
            <person name="Staib L."/>
            <person name="Wenning M."/>
            <person name="Scherer S."/>
        </authorList>
    </citation>
    <scope>NUCLEOTIDE SEQUENCE [LARGE SCALE GENOMIC DNA]</scope>
    <source>
        <strain evidence="5 6">DSM 111018</strain>
    </source>
</reference>
<dbReference type="PRINTS" id="PR00069">
    <property type="entry name" value="ALDKETRDTASE"/>
</dbReference>
<evidence type="ECO:0000256" key="2">
    <source>
        <dbReference type="ARBA" id="ARBA00022857"/>
    </source>
</evidence>
<name>A0ABS0LRV8_9LACT</name>